<organism evidence="2 3">
    <name type="scientific">Mycobacterium tuberculosis</name>
    <dbReference type="NCBI Taxonomy" id="1773"/>
    <lineage>
        <taxon>Bacteria</taxon>
        <taxon>Bacillati</taxon>
        <taxon>Actinomycetota</taxon>
        <taxon>Actinomycetes</taxon>
        <taxon>Mycobacteriales</taxon>
        <taxon>Mycobacteriaceae</taxon>
        <taxon>Mycobacterium</taxon>
        <taxon>Mycobacterium tuberculosis complex</taxon>
    </lineage>
</organism>
<sequence length="84" mass="8819">MPWIGCGPFWPPERTGDAAGSTATNRADGLRSLMTCATPVMVPPVPTPATTMSTLPSVSRQTSSAVVTRWMAGFAGFSNCWGTK</sequence>
<evidence type="ECO:0000313" key="3">
    <source>
        <dbReference type="Proteomes" id="UP000050164"/>
    </source>
</evidence>
<dbReference type="AlphaFoldDB" id="A0A655AQH0"/>
<name>A0A655AQH0_MYCTX</name>
<reference evidence="2 3" key="1">
    <citation type="submission" date="2015-03" db="EMBL/GenBank/DDBJ databases">
        <authorList>
            <consortium name="Pathogen Informatics"/>
        </authorList>
    </citation>
    <scope>NUCLEOTIDE SEQUENCE [LARGE SCALE GENOMIC DNA]</scope>
    <source>
        <strain evidence="2 3">Bir 185</strain>
    </source>
</reference>
<evidence type="ECO:0000256" key="1">
    <source>
        <dbReference type="SAM" id="MobiDB-lite"/>
    </source>
</evidence>
<gene>
    <name evidence="2" type="ORF">ERS027659_04583</name>
</gene>
<dbReference type="EMBL" id="CNFT01001728">
    <property type="protein sequence ID" value="CKT56396.1"/>
    <property type="molecule type" value="Genomic_DNA"/>
</dbReference>
<evidence type="ECO:0000313" key="2">
    <source>
        <dbReference type="EMBL" id="CKT56396.1"/>
    </source>
</evidence>
<protein>
    <submittedName>
        <fullName evidence="2">Uncharacterized protein</fullName>
    </submittedName>
</protein>
<dbReference type="Proteomes" id="UP000050164">
    <property type="component" value="Unassembled WGS sequence"/>
</dbReference>
<accession>A0A655AQH0</accession>
<proteinExistence type="predicted"/>
<feature type="region of interest" description="Disordered" evidence="1">
    <location>
        <begin position="1"/>
        <end position="24"/>
    </location>
</feature>